<evidence type="ECO:0000313" key="3">
    <source>
        <dbReference type="Proteomes" id="UP001219525"/>
    </source>
</evidence>
<feature type="compositionally biased region" description="Polar residues" evidence="1">
    <location>
        <begin position="182"/>
        <end position="196"/>
    </location>
</feature>
<feature type="region of interest" description="Disordered" evidence="1">
    <location>
        <begin position="223"/>
        <end position="252"/>
    </location>
</feature>
<feature type="region of interest" description="Disordered" evidence="1">
    <location>
        <begin position="166"/>
        <end position="206"/>
    </location>
</feature>
<feature type="compositionally biased region" description="Low complexity" evidence="1">
    <location>
        <begin position="197"/>
        <end position="206"/>
    </location>
</feature>
<reference evidence="2" key="1">
    <citation type="submission" date="2023-03" db="EMBL/GenBank/DDBJ databases">
        <title>Massive genome expansion in bonnet fungi (Mycena s.s.) driven by repeated elements and novel gene families across ecological guilds.</title>
        <authorList>
            <consortium name="Lawrence Berkeley National Laboratory"/>
            <person name="Harder C.B."/>
            <person name="Miyauchi S."/>
            <person name="Viragh M."/>
            <person name="Kuo A."/>
            <person name="Thoen E."/>
            <person name="Andreopoulos B."/>
            <person name="Lu D."/>
            <person name="Skrede I."/>
            <person name="Drula E."/>
            <person name="Henrissat B."/>
            <person name="Morin E."/>
            <person name="Kohler A."/>
            <person name="Barry K."/>
            <person name="LaButti K."/>
            <person name="Morin E."/>
            <person name="Salamov A."/>
            <person name="Lipzen A."/>
            <person name="Mereny Z."/>
            <person name="Hegedus B."/>
            <person name="Baldrian P."/>
            <person name="Stursova M."/>
            <person name="Weitz H."/>
            <person name="Taylor A."/>
            <person name="Grigoriev I.V."/>
            <person name="Nagy L.G."/>
            <person name="Martin F."/>
            <person name="Kauserud H."/>
        </authorList>
    </citation>
    <scope>NUCLEOTIDE SEQUENCE</scope>
    <source>
        <strain evidence="2">9144</strain>
    </source>
</reference>
<feature type="compositionally biased region" description="Polar residues" evidence="1">
    <location>
        <begin position="296"/>
        <end position="308"/>
    </location>
</feature>
<evidence type="ECO:0000313" key="2">
    <source>
        <dbReference type="EMBL" id="KAJ7224279.1"/>
    </source>
</evidence>
<feature type="region of interest" description="Disordered" evidence="1">
    <location>
        <begin position="518"/>
        <end position="552"/>
    </location>
</feature>
<proteinExistence type="predicted"/>
<feature type="compositionally biased region" description="Polar residues" evidence="1">
    <location>
        <begin position="336"/>
        <end position="345"/>
    </location>
</feature>
<feature type="compositionally biased region" description="Polar residues" evidence="1">
    <location>
        <begin position="518"/>
        <end position="530"/>
    </location>
</feature>
<dbReference type="EMBL" id="JARJCW010000005">
    <property type="protein sequence ID" value="KAJ7224279.1"/>
    <property type="molecule type" value="Genomic_DNA"/>
</dbReference>
<feature type="compositionally biased region" description="Low complexity" evidence="1">
    <location>
        <begin position="542"/>
        <end position="552"/>
    </location>
</feature>
<dbReference type="AlphaFoldDB" id="A0AAD6YN15"/>
<evidence type="ECO:0000256" key="1">
    <source>
        <dbReference type="SAM" id="MobiDB-lite"/>
    </source>
</evidence>
<organism evidence="2 3">
    <name type="scientific">Mycena pura</name>
    <dbReference type="NCBI Taxonomy" id="153505"/>
    <lineage>
        <taxon>Eukaryota</taxon>
        <taxon>Fungi</taxon>
        <taxon>Dikarya</taxon>
        <taxon>Basidiomycota</taxon>
        <taxon>Agaricomycotina</taxon>
        <taxon>Agaricomycetes</taxon>
        <taxon>Agaricomycetidae</taxon>
        <taxon>Agaricales</taxon>
        <taxon>Marasmiineae</taxon>
        <taxon>Mycenaceae</taxon>
        <taxon>Mycena</taxon>
    </lineage>
</organism>
<feature type="region of interest" description="Disordered" evidence="1">
    <location>
        <begin position="94"/>
        <end position="146"/>
    </location>
</feature>
<gene>
    <name evidence="2" type="ORF">GGX14DRAFT_424935</name>
</gene>
<dbReference type="Proteomes" id="UP001219525">
    <property type="component" value="Unassembled WGS sequence"/>
</dbReference>
<feature type="compositionally biased region" description="Basic residues" evidence="1">
    <location>
        <begin position="430"/>
        <end position="444"/>
    </location>
</feature>
<feature type="compositionally biased region" description="Low complexity" evidence="1">
    <location>
        <begin position="94"/>
        <end position="104"/>
    </location>
</feature>
<protein>
    <submittedName>
        <fullName evidence="2">Uncharacterized protein</fullName>
    </submittedName>
</protein>
<name>A0AAD6YN15_9AGAR</name>
<comment type="caution">
    <text evidence="2">The sequence shown here is derived from an EMBL/GenBank/DDBJ whole genome shotgun (WGS) entry which is preliminary data.</text>
</comment>
<feature type="region of interest" description="Disordered" evidence="1">
    <location>
        <begin position="413"/>
        <end position="498"/>
    </location>
</feature>
<feature type="compositionally biased region" description="Low complexity" evidence="1">
    <location>
        <begin position="357"/>
        <end position="369"/>
    </location>
</feature>
<feature type="compositionally biased region" description="Low complexity" evidence="1">
    <location>
        <begin position="223"/>
        <end position="233"/>
    </location>
</feature>
<keyword evidence="3" id="KW-1185">Reference proteome</keyword>
<accession>A0AAD6YN15</accession>
<sequence>MAFKGLKRFFSIGSKRNKNTKKHAARAVLHPLPPISETGLLPDDSGEVAANQLLRSSSARYAAVKEFEYSSLPPLPHPINHVLQTPATSTASLASASSSINSSTRGTYTVKVHRRRRHASTEFPNANPGLDDEPTQRNNDSQFLGLRSDPSVASLLDLYDEHGRLPARAFSNSPPKDGRTQVARNGSTLRQLLGNPSSSVNSRSDSSVLGDISWAEQFLGETESLASSASSPGLPTPQSDSHFPQLPLQANPDSSFITEQDFSLSMLDNPAISSLEVELSDIAETPPREVVHHNPYSITDPKTPQRASQVFGFLSSKRRSRIIGDDDERSLPELPSTFSPPSSAEDSPLARGRSRSHFSSDSSADSIDSTAPLPETPIETHFSSVDVHPNTSSKPANDVQVIMAHGPTKVIVTAPTPSHHDNVAPTRGPRGPRAHHRQRSGRHLPSRDAYTALPSRRHVSRGSVSSLGSISLSYTDQRTQAPAPATAGATDKGRRDKGKRRSILAMFEKENDHLSAQQELPRTPIRTDSISRPIPHRGVTRASGGAPPSPASSLELSVAAQKLMGDLRIQRMKAREQDRRGRVYI</sequence>
<feature type="region of interest" description="Disordered" evidence="1">
    <location>
        <begin position="286"/>
        <end position="377"/>
    </location>
</feature>
<feature type="compositionally biased region" description="Low complexity" evidence="1">
    <location>
        <begin position="461"/>
        <end position="490"/>
    </location>
</feature>